<dbReference type="SUPFAM" id="SSF52499">
    <property type="entry name" value="Isochorismatase-like hydrolases"/>
    <property type="match status" value="1"/>
</dbReference>
<gene>
    <name evidence="2" type="ORF">K0B96_08115</name>
</gene>
<dbReference type="Proteomes" id="UP000825051">
    <property type="component" value="Chromosome"/>
</dbReference>
<reference evidence="2" key="1">
    <citation type="submission" date="2021-08" db="EMBL/GenBank/DDBJ databases">
        <title>Genome of a novel bacterium of the phylum Verrucomicrobia, Oleiharenicola sp. KSB-15.</title>
        <authorList>
            <person name="Chung J.-H."/>
            <person name="Ahn J.-H."/>
            <person name="Yoon Y."/>
            <person name="Kim D.-Y."/>
            <person name="An S.-H."/>
            <person name="Park I."/>
            <person name="Yeon J."/>
        </authorList>
    </citation>
    <scope>NUCLEOTIDE SEQUENCE</scope>
    <source>
        <strain evidence="2">KSB-15</strain>
    </source>
</reference>
<evidence type="ECO:0000259" key="1">
    <source>
        <dbReference type="Pfam" id="PF00857"/>
    </source>
</evidence>
<dbReference type="AlphaFoldDB" id="A0A8F9XLC7"/>
<dbReference type="InterPro" id="IPR000868">
    <property type="entry name" value="Isochorismatase-like_dom"/>
</dbReference>
<evidence type="ECO:0000313" key="2">
    <source>
        <dbReference type="EMBL" id="QYM80558.1"/>
    </source>
</evidence>
<dbReference type="InterPro" id="IPR036380">
    <property type="entry name" value="Isochorismatase-like_sf"/>
</dbReference>
<dbReference type="KEGG" id="ole:K0B96_08115"/>
<protein>
    <submittedName>
        <fullName evidence="2">Isochorismatase family protein</fullName>
    </submittedName>
</protein>
<dbReference type="RefSeq" id="WP_220165924.1">
    <property type="nucleotide sequence ID" value="NZ_CP080507.1"/>
</dbReference>
<feature type="domain" description="Isochorismatase-like" evidence="1">
    <location>
        <begin position="10"/>
        <end position="158"/>
    </location>
</feature>
<proteinExistence type="predicted"/>
<dbReference type="EMBL" id="CP080507">
    <property type="protein sequence ID" value="QYM80558.1"/>
    <property type="molecule type" value="Genomic_DNA"/>
</dbReference>
<dbReference type="InterPro" id="IPR050993">
    <property type="entry name" value="Isochorismatase_domain"/>
</dbReference>
<evidence type="ECO:0000313" key="3">
    <source>
        <dbReference type="Proteomes" id="UP000825051"/>
    </source>
</evidence>
<accession>A0A8F9XLC7</accession>
<sequence>MNDSPLTAALLLCIDLQPVFIAAMADPAAIERRCAFALAAAAGLGLRVAFTEQVPAKLGGTAPALRALAPTAPVWPKNTFSALADPTIRAALEAQEIEHLLLCGIETSVCVFQTARDALAAGWQVTLLSDAVGARRPDDARTCLDELARAGAHVLPTETVGYALLGDTTHPFFRAYTQLVKSHG</sequence>
<organism evidence="2 3">
    <name type="scientific">Horticoccus luteus</name>
    <dbReference type="NCBI Taxonomy" id="2862869"/>
    <lineage>
        <taxon>Bacteria</taxon>
        <taxon>Pseudomonadati</taxon>
        <taxon>Verrucomicrobiota</taxon>
        <taxon>Opitutia</taxon>
        <taxon>Opitutales</taxon>
        <taxon>Opitutaceae</taxon>
        <taxon>Horticoccus</taxon>
    </lineage>
</organism>
<dbReference type="Pfam" id="PF00857">
    <property type="entry name" value="Isochorismatase"/>
    <property type="match status" value="1"/>
</dbReference>
<dbReference type="PANTHER" id="PTHR14119">
    <property type="entry name" value="HYDROLASE"/>
    <property type="match status" value="1"/>
</dbReference>
<dbReference type="PANTHER" id="PTHR14119:SF3">
    <property type="entry name" value="ISOCHORISMATASE DOMAIN-CONTAINING PROTEIN 2"/>
    <property type="match status" value="1"/>
</dbReference>
<name>A0A8F9XLC7_9BACT</name>
<dbReference type="Gene3D" id="3.40.50.850">
    <property type="entry name" value="Isochorismatase-like"/>
    <property type="match status" value="1"/>
</dbReference>
<keyword evidence="3" id="KW-1185">Reference proteome</keyword>